<sequence length="292" mass="31614">MPAHQRTRSAQRASSLPPSSPPLAFRQANAAREKARRTPIVPSARRKQALETRAETSASRHLQAALALLPNGGPRKAAAPTKLGSPITLRPSKPVGCRMTIKEENEDEDMFVIHAPENFDELRGEFYESLQARAFDWRQDPFEDSPVYVHGQRPNFKHRHKRSSSYAPSPSSSLRPPARTLQPTLLSATPSPHISAANSPVPTPLALSSELDFSLFLSPAGVPQGWPGSNNSNSGSSNFLSTPAFSTPGLSPSASSTSGSPLVPGYSSTVDYFAPQALRTRRTPRTPYPAPY</sequence>
<feature type="region of interest" description="Disordered" evidence="1">
    <location>
        <begin position="71"/>
        <end position="95"/>
    </location>
</feature>
<feature type="compositionally biased region" description="Low complexity" evidence="1">
    <location>
        <begin position="246"/>
        <end position="262"/>
    </location>
</feature>
<evidence type="ECO:0000313" key="3">
    <source>
        <dbReference type="Proteomes" id="UP000054097"/>
    </source>
</evidence>
<proteinExistence type="predicted"/>
<dbReference type="EMBL" id="KN824299">
    <property type="protein sequence ID" value="KIM27369.1"/>
    <property type="molecule type" value="Genomic_DNA"/>
</dbReference>
<feature type="compositionally biased region" description="Low complexity" evidence="1">
    <location>
        <begin position="164"/>
        <end position="179"/>
    </location>
</feature>
<dbReference type="AlphaFoldDB" id="A0A0C3B5A4"/>
<feature type="region of interest" description="Disordered" evidence="1">
    <location>
        <begin position="143"/>
        <end position="201"/>
    </location>
</feature>
<accession>A0A0C3B5A4</accession>
<gene>
    <name evidence="2" type="ORF">M408DRAFT_9330</name>
</gene>
<dbReference type="HOGENOM" id="CLU_953634_0_0_1"/>
<organism evidence="2 3">
    <name type="scientific">Serendipita vermifera MAFF 305830</name>
    <dbReference type="NCBI Taxonomy" id="933852"/>
    <lineage>
        <taxon>Eukaryota</taxon>
        <taxon>Fungi</taxon>
        <taxon>Dikarya</taxon>
        <taxon>Basidiomycota</taxon>
        <taxon>Agaricomycotina</taxon>
        <taxon>Agaricomycetes</taxon>
        <taxon>Sebacinales</taxon>
        <taxon>Serendipitaceae</taxon>
        <taxon>Serendipita</taxon>
    </lineage>
</organism>
<feature type="compositionally biased region" description="Polar residues" evidence="1">
    <location>
        <begin position="181"/>
        <end position="200"/>
    </location>
</feature>
<evidence type="ECO:0000256" key="1">
    <source>
        <dbReference type="SAM" id="MobiDB-lite"/>
    </source>
</evidence>
<feature type="region of interest" description="Disordered" evidence="1">
    <location>
        <begin position="227"/>
        <end position="262"/>
    </location>
</feature>
<name>A0A0C3B5A4_SERVB</name>
<keyword evidence="3" id="KW-1185">Reference proteome</keyword>
<protein>
    <submittedName>
        <fullName evidence="2">Uncharacterized protein</fullName>
    </submittedName>
</protein>
<evidence type="ECO:0000313" key="2">
    <source>
        <dbReference type="EMBL" id="KIM27369.1"/>
    </source>
</evidence>
<dbReference type="OrthoDB" id="3265700at2759"/>
<dbReference type="Proteomes" id="UP000054097">
    <property type="component" value="Unassembled WGS sequence"/>
</dbReference>
<reference evidence="2 3" key="1">
    <citation type="submission" date="2014-04" db="EMBL/GenBank/DDBJ databases">
        <authorList>
            <consortium name="DOE Joint Genome Institute"/>
            <person name="Kuo A."/>
            <person name="Zuccaro A."/>
            <person name="Kohler A."/>
            <person name="Nagy L.G."/>
            <person name="Floudas D."/>
            <person name="Copeland A."/>
            <person name="Barry K.W."/>
            <person name="Cichocki N."/>
            <person name="Veneault-Fourrey C."/>
            <person name="LaButti K."/>
            <person name="Lindquist E.A."/>
            <person name="Lipzen A."/>
            <person name="Lundell T."/>
            <person name="Morin E."/>
            <person name="Murat C."/>
            <person name="Sun H."/>
            <person name="Tunlid A."/>
            <person name="Henrissat B."/>
            <person name="Grigoriev I.V."/>
            <person name="Hibbett D.S."/>
            <person name="Martin F."/>
            <person name="Nordberg H.P."/>
            <person name="Cantor M.N."/>
            <person name="Hua S.X."/>
        </authorList>
    </citation>
    <scope>NUCLEOTIDE SEQUENCE [LARGE SCALE GENOMIC DNA]</scope>
    <source>
        <strain evidence="2 3">MAFF 305830</strain>
    </source>
</reference>
<reference evidence="3" key="2">
    <citation type="submission" date="2015-01" db="EMBL/GenBank/DDBJ databases">
        <title>Evolutionary Origins and Diversification of the Mycorrhizal Mutualists.</title>
        <authorList>
            <consortium name="DOE Joint Genome Institute"/>
            <consortium name="Mycorrhizal Genomics Consortium"/>
            <person name="Kohler A."/>
            <person name="Kuo A."/>
            <person name="Nagy L.G."/>
            <person name="Floudas D."/>
            <person name="Copeland A."/>
            <person name="Barry K.W."/>
            <person name="Cichocki N."/>
            <person name="Veneault-Fourrey C."/>
            <person name="LaButti K."/>
            <person name="Lindquist E.A."/>
            <person name="Lipzen A."/>
            <person name="Lundell T."/>
            <person name="Morin E."/>
            <person name="Murat C."/>
            <person name="Riley R."/>
            <person name="Ohm R."/>
            <person name="Sun H."/>
            <person name="Tunlid A."/>
            <person name="Henrissat B."/>
            <person name="Grigoriev I.V."/>
            <person name="Hibbett D.S."/>
            <person name="Martin F."/>
        </authorList>
    </citation>
    <scope>NUCLEOTIDE SEQUENCE [LARGE SCALE GENOMIC DNA]</scope>
    <source>
        <strain evidence="3">MAFF 305830</strain>
    </source>
</reference>
<feature type="compositionally biased region" description="Low complexity" evidence="1">
    <location>
        <begin position="228"/>
        <end position="238"/>
    </location>
</feature>
<feature type="region of interest" description="Disordered" evidence="1">
    <location>
        <begin position="1"/>
        <end position="58"/>
    </location>
</feature>